<dbReference type="Pfam" id="PF02729">
    <property type="entry name" value="OTCace_N"/>
    <property type="match status" value="1"/>
</dbReference>
<evidence type="ECO:0000256" key="1">
    <source>
        <dbReference type="ARBA" id="ARBA00007805"/>
    </source>
</evidence>
<dbReference type="InterPro" id="IPR036901">
    <property type="entry name" value="Asp/Orn_carbamoylTrfase_sf"/>
</dbReference>
<evidence type="ECO:0000313" key="8">
    <source>
        <dbReference type="EMBL" id="KEZ77209.1"/>
    </source>
</evidence>
<dbReference type="AlphaFoldDB" id="A0A084IKH5"/>
<dbReference type="InterPro" id="IPR006132">
    <property type="entry name" value="Asp/Orn_carbamoyltranf_P-bd"/>
</dbReference>
<evidence type="ECO:0000313" key="9">
    <source>
        <dbReference type="Proteomes" id="UP000028302"/>
    </source>
</evidence>
<dbReference type="EMBL" id="APNK01000015">
    <property type="protein sequence ID" value="KEZ77209.1"/>
    <property type="molecule type" value="Genomic_DNA"/>
</dbReference>
<evidence type="ECO:0000259" key="7">
    <source>
        <dbReference type="Pfam" id="PF02729"/>
    </source>
</evidence>
<dbReference type="NCBIfam" id="NF001986">
    <property type="entry name" value="PRK00779.1"/>
    <property type="match status" value="1"/>
</dbReference>
<feature type="domain" description="Aspartate/ornithine carbamoyltransferase Asp/Orn-binding" evidence="6">
    <location>
        <begin position="155"/>
        <end position="329"/>
    </location>
</feature>
<dbReference type="EC" id="2.1.3.3" evidence="2 5"/>
<evidence type="ECO:0000256" key="4">
    <source>
        <dbReference type="ARBA" id="ARBA00048772"/>
    </source>
</evidence>
<feature type="domain" description="Aspartate/ornithine carbamoyltransferase carbamoyl-P binding" evidence="7">
    <location>
        <begin position="8"/>
        <end position="148"/>
    </location>
</feature>
<dbReference type="SUPFAM" id="SSF53671">
    <property type="entry name" value="Aspartate/ornithine carbamoyltransferase"/>
    <property type="match status" value="1"/>
</dbReference>
<dbReference type="FunFam" id="3.40.50.1370:FF:000008">
    <property type="entry name" value="Ornithine carbamoyltransferase"/>
    <property type="match status" value="1"/>
</dbReference>
<organism evidence="8 9">
    <name type="scientific">Salinisphaera hydrothermalis (strain C41B8)</name>
    <dbReference type="NCBI Taxonomy" id="1304275"/>
    <lineage>
        <taxon>Bacteria</taxon>
        <taxon>Pseudomonadati</taxon>
        <taxon>Pseudomonadota</taxon>
        <taxon>Gammaproteobacteria</taxon>
        <taxon>Salinisphaerales</taxon>
        <taxon>Salinisphaeraceae</taxon>
        <taxon>Salinisphaera</taxon>
    </lineage>
</organism>
<dbReference type="Pfam" id="PF00185">
    <property type="entry name" value="OTCace"/>
    <property type="match status" value="1"/>
</dbReference>
<comment type="similarity">
    <text evidence="1 5">Belongs to the aspartate/ornithine carbamoyltransferase superfamily. OTCase family.</text>
</comment>
<feature type="binding site" evidence="5">
    <location>
        <begin position="274"/>
        <end position="275"/>
    </location>
    <ligand>
        <name>carbamoyl phosphate</name>
        <dbReference type="ChEBI" id="CHEBI:58228"/>
    </ligand>
</feature>
<comment type="caution">
    <text evidence="8">The sequence shown here is derived from an EMBL/GenBank/DDBJ whole genome shotgun (WGS) entry which is preliminary data.</text>
</comment>
<dbReference type="NCBIfam" id="TIGR00658">
    <property type="entry name" value="orni_carb_tr"/>
    <property type="match status" value="1"/>
</dbReference>
<dbReference type="InterPro" id="IPR002292">
    <property type="entry name" value="Orn/put_carbamltrans"/>
</dbReference>
<dbReference type="eggNOG" id="COG0078">
    <property type="taxonomic scope" value="Bacteria"/>
</dbReference>
<dbReference type="InterPro" id="IPR006130">
    <property type="entry name" value="Asp/Orn_carbamoylTrfase"/>
</dbReference>
<dbReference type="GO" id="GO:0005737">
    <property type="term" value="C:cytoplasm"/>
    <property type="evidence" value="ECO:0007669"/>
    <property type="project" value="UniProtKB-SubCell"/>
</dbReference>
<dbReference type="InterPro" id="IPR006131">
    <property type="entry name" value="Asp_carbamoyltransf_Asp/Orn-bd"/>
</dbReference>
<dbReference type="PRINTS" id="PR00100">
    <property type="entry name" value="AOTCASE"/>
</dbReference>
<accession>A0A084IKH5</accession>
<gene>
    <name evidence="8" type="ORF">C41B8_10830</name>
</gene>
<dbReference type="GO" id="GO:0042450">
    <property type="term" value="P:L-arginine biosynthetic process via ornithine"/>
    <property type="evidence" value="ECO:0007669"/>
    <property type="project" value="UniProtKB-UniRule"/>
</dbReference>
<dbReference type="OrthoDB" id="9802587at2"/>
<keyword evidence="9" id="KW-1185">Reference proteome</keyword>
<feature type="binding site" evidence="5">
    <location>
        <position position="168"/>
    </location>
    <ligand>
        <name>L-ornithine</name>
        <dbReference type="ChEBI" id="CHEBI:46911"/>
    </ligand>
</feature>
<proteinExistence type="inferred from homology"/>
<sequence length="333" mass="36770">MAFNLYNRSFLTLKDFSPAEIGYLLNLSRELKAARAAGTEQPRLAGRNIALVFEKDSTRTRCAFEVAAHDQGAHVTYLGPSGSHMGVKESIKDTARVLGRMFDAIEYRGFGQSIVEDLAAHAGVPVWNGLTDEFHPTQVLADFLTMTEHCDKPLKDIAFCFVGDGHNNVAVSLMIGAAKLGMGCRIAAPAERQPAAEHLDYCRALAEQTGARIVVTDDVDDAVAGVDFLYTDVWVSMGEPEQAWASRIELLRPYQINRSMLDATGNPAVRVMHCLPAFHNRDTQYGEKIFQTYGLDSMEVTEEVFESKHSIVFDQAENRLHSIKAIMVATLGR</sequence>
<dbReference type="GO" id="GO:0019240">
    <property type="term" value="P:citrulline biosynthetic process"/>
    <property type="evidence" value="ECO:0007669"/>
    <property type="project" value="TreeGrafter"/>
</dbReference>
<dbReference type="GO" id="GO:0004585">
    <property type="term" value="F:ornithine carbamoyltransferase activity"/>
    <property type="evidence" value="ECO:0007669"/>
    <property type="project" value="UniProtKB-UniRule"/>
</dbReference>
<dbReference type="GO" id="GO:0016597">
    <property type="term" value="F:amino acid binding"/>
    <property type="evidence" value="ECO:0007669"/>
    <property type="project" value="InterPro"/>
</dbReference>
<feature type="binding site" evidence="5">
    <location>
        <begin position="135"/>
        <end position="138"/>
    </location>
    <ligand>
        <name>carbamoyl phosphate</name>
        <dbReference type="ChEBI" id="CHEBI:58228"/>
    </ligand>
</feature>
<dbReference type="Gene3D" id="3.40.50.1370">
    <property type="entry name" value="Aspartate/ornithine carbamoyltransferase"/>
    <property type="match status" value="2"/>
</dbReference>
<comment type="caution">
    <text evidence="5">Lacks conserved residue(s) required for the propagation of feature annotation.</text>
</comment>
<comment type="catalytic activity">
    <reaction evidence="4 5">
        <text>carbamoyl phosphate + L-ornithine = L-citrulline + phosphate + H(+)</text>
        <dbReference type="Rhea" id="RHEA:19513"/>
        <dbReference type="ChEBI" id="CHEBI:15378"/>
        <dbReference type="ChEBI" id="CHEBI:43474"/>
        <dbReference type="ChEBI" id="CHEBI:46911"/>
        <dbReference type="ChEBI" id="CHEBI:57743"/>
        <dbReference type="ChEBI" id="CHEBI:58228"/>
        <dbReference type="EC" id="2.1.3.3"/>
    </reaction>
</comment>
<feature type="binding site" evidence="5">
    <location>
        <position position="108"/>
    </location>
    <ligand>
        <name>carbamoyl phosphate</name>
        <dbReference type="ChEBI" id="CHEBI:58228"/>
    </ligand>
</feature>
<evidence type="ECO:0000256" key="2">
    <source>
        <dbReference type="ARBA" id="ARBA00013007"/>
    </source>
</evidence>
<dbReference type="RefSeq" id="WP_037337823.1">
    <property type="nucleotide sequence ID" value="NZ_APNK01000015.1"/>
</dbReference>
<dbReference type="PANTHER" id="PTHR45753:SF2">
    <property type="entry name" value="ORNITHINE CARBAMOYLTRANSFERASE"/>
    <property type="match status" value="1"/>
</dbReference>
<evidence type="ECO:0000256" key="3">
    <source>
        <dbReference type="ARBA" id="ARBA00022679"/>
    </source>
</evidence>
<dbReference type="PROSITE" id="PS00097">
    <property type="entry name" value="CARBAMOYLTRANSFERASE"/>
    <property type="match status" value="1"/>
</dbReference>
<feature type="binding site" evidence="5">
    <location>
        <position position="319"/>
    </location>
    <ligand>
        <name>carbamoyl phosphate</name>
        <dbReference type="ChEBI" id="CHEBI:58228"/>
    </ligand>
</feature>
<dbReference type="NCBIfam" id="NF003286">
    <property type="entry name" value="PRK04284.1"/>
    <property type="match status" value="1"/>
</dbReference>
<dbReference type="PANTHER" id="PTHR45753">
    <property type="entry name" value="ORNITHINE CARBAMOYLTRANSFERASE, MITOCHONDRIAL"/>
    <property type="match status" value="1"/>
</dbReference>
<reference evidence="8 9" key="1">
    <citation type="submission" date="2013-03" db="EMBL/GenBank/DDBJ databases">
        <title>Salinisphaera hydrothermalis C41B8 Genome Sequencing.</title>
        <authorList>
            <person name="Li C."/>
            <person name="Lai Q."/>
            <person name="Shao Z."/>
        </authorList>
    </citation>
    <scope>NUCLEOTIDE SEQUENCE [LARGE SCALE GENOMIC DNA]</scope>
    <source>
        <strain evidence="8 9">C41B8</strain>
    </source>
</reference>
<comment type="subcellular location">
    <subcellularLocation>
        <location evidence="5">Cytoplasm</location>
    </subcellularLocation>
</comment>
<dbReference type="Proteomes" id="UP000028302">
    <property type="component" value="Unassembled WGS sequence"/>
</dbReference>
<feature type="binding site" evidence="5">
    <location>
        <begin position="57"/>
        <end position="60"/>
    </location>
    <ligand>
        <name>carbamoyl phosphate</name>
        <dbReference type="ChEBI" id="CHEBI:58228"/>
    </ligand>
</feature>
<dbReference type="HAMAP" id="MF_01109">
    <property type="entry name" value="OTCase"/>
    <property type="match status" value="1"/>
</dbReference>
<dbReference type="PRINTS" id="PR00102">
    <property type="entry name" value="OTCASE"/>
</dbReference>
<name>A0A084IKH5_SALHC</name>
<feature type="binding site" evidence="5">
    <location>
        <begin position="236"/>
        <end position="237"/>
    </location>
    <ligand>
        <name>L-ornithine</name>
        <dbReference type="ChEBI" id="CHEBI:46911"/>
    </ligand>
</feature>
<feature type="binding site" evidence="5">
    <location>
        <position position="232"/>
    </location>
    <ligand>
        <name>L-ornithine</name>
        <dbReference type="ChEBI" id="CHEBI:46911"/>
    </ligand>
</feature>
<protein>
    <recommendedName>
        <fullName evidence="2 5">Ornithine carbamoyltransferase</fullName>
        <shortName evidence="5">OTCase</shortName>
        <ecNumber evidence="2 5">2.1.3.3</ecNumber>
    </recommendedName>
</protein>
<evidence type="ECO:0000259" key="6">
    <source>
        <dbReference type="Pfam" id="PF00185"/>
    </source>
</evidence>
<keyword evidence="5" id="KW-0963">Cytoplasm</keyword>
<keyword evidence="3 5" id="KW-0808">Transferase</keyword>
<dbReference type="PATRIC" id="fig|1304275.5.peg.2211"/>
<dbReference type="STRING" id="1304275.C41B8_10830"/>
<dbReference type="InterPro" id="IPR024904">
    <property type="entry name" value="OTCase_ArgI"/>
</dbReference>
<evidence type="ECO:0000256" key="5">
    <source>
        <dbReference type="HAMAP-Rule" id="MF_01109"/>
    </source>
</evidence>